<keyword evidence="5" id="KW-1185">Reference proteome</keyword>
<comment type="caution">
    <text evidence="4">The sequence shown here is derived from an EMBL/GenBank/DDBJ whole genome shotgun (WGS) entry which is preliminary data.</text>
</comment>
<organism evidence="4 5">
    <name type="scientific">Clostridium tetanomorphum</name>
    <dbReference type="NCBI Taxonomy" id="1553"/>
    <lineage>
        <taxon>Bacteria</taxon>
        <taxon>Bacillati</taxon>
        <taxon>Bacillota</taxon>
        <taxon>Clostridia</taxon>
        <taxon>Eubacteriales</taxon>
        <taxon>Clostridiaceae</taxon>
        <taxon>Clostridium</taxon>
    </lineage>
</organism>
<evidence type="ECO:0000313" key="4">
    <source>
        <dbReference type="EMBL" id="MBC2398457.1"/>
    </source>
</evidence>
<dbReference type="Pfam" id="PF02581">
    <property type="entry name" value="TMP-TENI"/>
    <property type="match status" value="1"/>
</dbReference>
<dbReference type="InterPro" id="IPR036206">
    <property type="entry name" value="ThiamineP_synth_sf"/>
</dbReference>
<dbReference type="CDD" id="cd00564">
    <property type="entry name" value="TMP_TenI"/>
    <property type="match status" value="1"/>
</dbReference>
<accession>A0A923J0U5</accession>
<dbReference type="GO" id="GO:0005737">
    <property type="term" value="C:cytoplasm"/>
    <property type="evidence" value="ECO:0007669"/>
    <property type="project" value="TreeGrafter"/>
</dbReference>
<dbReference type="EMBL" id="JAAZWO010000014">
    <property type="protein sequence ID" value="MBC2398457.1"/>
    <property type="molecule type" value="Genomic_DNA"/>
</dbReference>
<dbReference type="PANTHER" id="PTHR20857">
    <property type="entry name" value="THIAMINE-PHOSPHATE PYROPHOSPHORYLASE"/>
    <property type="match status" value="1"/>
</dbReference>
<name>A0A923J0U5_CLOTT</name>
<comment type="pathway">
    <text evidence="1">Cofactor biosynthesis; thiamine diphosphate biosynthesis.</text>
</comment>
<evidence type="ECO:0000313" key="5">
    <source>
        <dbReference type="Proteomes" id="UP000563151"/>
    </source>
</evidence>
<dbReference type="Gene3D" id="3.20.20.70">
    <property type="entry name" value="Aldolase class I"/>
    <property type="match status" value="1"/>
</dbReference>
<keyword evidence="2" id="KW-0784">Thiamine biosynthesis</keyword>
<dbReference type="InterPro" id="IPR022998">
    <property type="entry name" value="ThiamineP_synth_TenI"/>
</dbReference>
<feature type="domain" description="Thiamine phosphate synthase/TenI" evidence="3">
    <location>
        <begin position="2"/>
        <end position="178"/>
    </location>
</feature>
<dbReference type="AlphaFoldDB" id="A0A923J0U5"/>
<reference evidence="4 5" key="1">
    <citation type="submission" date="2020-04" db="EMBL/GenBank/DDBJ databases">
        <title>Genomic insights into acetone-butanol-ethanol (ABE) fermentation by sequencing solventogenic clostridia strains.</title>
        <authorList>
            <person name="Brown S."/>
        </authorList>
    </citation>
    <scope>NUCLEOTIDE SEQUENCE [LARGE SCALE GENOMIC DNA]</scope>
    <source>
        <strain evidence="4 5">DJ011</strain>
    </source>
</reference>
<gene>
    <name evidence="4" type="ORF">HGG79_11840</name>
</gene>
<dbReference type="SUPFAM" id="SSF51391">
    <property type="entry name" value="Thiamin phosphate synthase"/>
    <property type="match status" value="1"/>
</dbReference>
<sequence length="193" mass="21783">MIYVVTNRKLCKEDNFLYTIEKCLYYGADALSLREKDLNYEELYSLGEKIKIITDKYKVPLIINGNQQVSQDLQCWGYHCGIPAIKENKYKDKNIKLGVSIHSTYEALEAENYGADYIIAGHIYETKCKEGLKGRGIEFLKEIVAKVSIPTIAIGGIKESNIQEVMKAGVKGIAIMSSAMEDPHVIKKLKKLL</sequence>
<dbReference type="GO" id="GO:0009228">
    <property type="term" value="P:thiamine biosynthetic process"/>
    <property type="evidence" value="ECO:0007669"/>
    <property type="project" value="UniProtKB-KW"/>
</dbReference>
<protein>
    <submittedName>
        <fullName evidence="4">Thiamine phosphate synthase</fullName>
    </submittedName>
</protein>
<dbReference type="GO" id="GO:0004789">
    <property type="term" value="F:thiamine-phosphate diphosphorylase activity"/>
    <property type="evidence" value="ECO:0007669"/>
    <property type="project" value="TreeGrafter"/>
</dbReference>
<evidence type="ECO:0000256" key="2">
    <source>
        <dbReference type="ARBA" id="ARBA00022977"/>
    </source>
</evidence>
<evidence type="ECO:0000259" key="3">
    <source>
        <dbReference type="Pfam" id="PF02581"/>
    </source>
</evidence>
<dbReference type="InterPro" id="IPR013785">
    <property type="entry name" value="Aldolase_TIM"/>
</dbReference>
<evidence type="ECO:0000256" key="1">
    <source>
        <dbReference type="ARBA" id="ARBA00004948"/>
    </source>
</evidence>
<dbReference type="PANTHER" id="PTHR20857:SF15">
    <property type="entry name" value="THIAMINE-PHOSPHATE SYNTHASE"/>
    <property type="match status" value="1"/>
</dbReference>
<dbReference type="Proteomes" id="UP000563151">
    <property type="component" value="Unassembled WGS sequence"/>
</dbReference>
<proteinExistence type="predicted"/>